<evidence type="ECO:0000256" key="1">
    <source>
        <dbReference type="SAM" id="MobiDB-lite"/>
    </source>
</evidence>
<keyword evidence="2" id="KW-0472">Membrane</keyword>
<evidence type="ECO:0000313" key="5">
    <source>
        <dbReference type="Proteomes" id="UP001177003"/>
    </source>
</evidence>
<feature type="compositionally biased region" description="Acidic residues" evidence="1">
    <location>
        <begin position="110"/>
        <end position="121"/>
    </location>
</feature>
<feature type="region of interest" description="Disordered" evidence="1">
    <location>
        <begin position="97"/>
        <end position="167"/>
    </location>
</feature>
<evidence type="ECO:0000259" key="3">
    <source>
        <dbReference type="Pfam" id="PF17800"/>
    </source>
</evidence>
<protein>
    <recommendedName>
        <fullName evidence="3">Nucleoplasmin-like domain-containing protein</fullName>
    </recommendedName>
</protein>
<organism evidence="4 5">
    <name type="scientific">Lactuca saligna</name>
    <name type="common">Willowleaf lettuce</name>
    <dbReference type="NCBI Taxonomy" id="75948"/>
    <lineage>
        <taxon>Eukaryota</taxon>
        <taxon>Viridiplantae</taxon>
        <taxon>Streptophyta</taxon>
        <taxon>Embryophyta</taxon>
        <taxon>Tracheophyta</taxon>
        <taxon>Spermatophyta</taxon>
        <taxon>Magnoliopsida</taxon>
        <taxon>eudicotyledons</taxon>
        <taxon>Gunneridae</taxon>
        <taxon>Pentapetalae</taxon>
        <taxon>asterids</taxon>
        <taxon>campanulids</taxon>
        <taxon>Asterales</taxon>
        <taxon>Asteraceae</taxon>
        <taxon>Cichorioideae</taxon>
        <taxon>Cichorieae</taxon>
        <taxon>Lactucinae</taxon>
        <taxon>Lactuca</taxon>
    </lineage>
</organism>
<keyword evidence="2" id="KW-1133">Transmembrane helix</keyword>
<feature type="transmembrane region" description="Helical" evidence="2">
    <location>
        <begin position="66"/>
        <end position="85"/>
    </location>
</feature>
<name>A0AA36E3Z6_LACSI</name>
<feature type="domain" description="Nucleoplasmin-like" evidence="3">
    <location>
        <begin position="3"/>
        <end position="64"/>
    </location>
</feature>
<keyword evidence="5" id="KW-1185">Reference proteome</keyword>
<dbReference type="Pfam" id="PF17800">
    <property type="entry name" value="NPL"/>
    <property type="match status" value="1"/>
</dbReference>
<dbReference type="InterPro" id="IPR041232">
    <property type="entry name" value="NPL"/>
</dbReference>
<keyword evidence="2" id="KW-0812">Transmembrane</keyword>
<evidence type="ECO:0000313" key="4">
    <source>
        <dbReference type="EMBL" id="CAI9282146.1"/>
    </source>
</evidence>
<reference evidence="4" key="1">
    <citation type="submission" date="2023-04" db="EMBL/GenBank/DDBJ databases">
        <authorList>
            <person name="Vijverberg K."/>
            <person name="Xiong W."/>
            <person name="Schranz E."/>
        </authorList>
    </citation>
    <scope>NUCLEOTIDE SEQUENCE</scope>
</reference>
<dbReference type="EMBL" id="OX465080">
    <property type="protein sequence ID" value="CAI9282146.1"/>
    <property type="molecule type" value="Genomic_DNA"/>
</dbReference>
<dbReference type="Gene3D" id="2.60.120.340">
    <property type="entry name" value="Nucleoplasmin core domain"/>
    <property type="match status" value="1"/>
</dbReference>
<feature type="compositionally biased region" description="Polar residues" evidence="1">
    <location>
        <begin position="123"/>
        <end position="135"/>
    </location>
</feature>
<dbReference type="Proteomes" id="UP001177003">
    <property type="component" value="Chromosome 4"/>
</dbReference>
<evidence type="ECO:0000256" key="2">
    <source>
        <dbReference type="SAM" id="Phobius"/>
    </source>
</evidence>
<dbReference type="AlphaFoldDB" id="A0AA36E3Z6"/>
<accession>A0AA36E3Z6</accession>
<sequence>MEFWSVEVESGTPFKVRLEAEVLYIFQASLGEVKKKKDEFINLHITVDAEKHLVGTLHPKRLPQNVYVYIVLILEFGVVYSLTTLRVCYVITDPKVHTNSADDQDKHDSFDDDKDNVEEQDATNKQQYKKNSLNVTAKEKKVGKAQKRAATSTPDGGKKSNQKKQRF</sequence>
<proteinExistence type="predicted"/>
<gene>
    <name evidence="4" type="ORF">LSALG_LOCUS21801</name>
</gene>